<accession>A0A2A2MC97</accession>
<dbReference type="Pfam" id="PF05651">
    <property type="entry name" value="Diacid_rec"/>
    <property type="match status" value="1"/>
</dbReference>
<dbReference type="PANTHER" id="PTHR33744">
    <property type="entry name" value="CARBOHYDRATE DIACID REGULATOR"/>
    <property type="match status" value="1"/>
</dbReference>
<evidence type="ECO:0000313" key="5">
    <source>
        <dbReference type="EMBL" id="PAV96500.1"/>
    </source>
</evidence>
<organism evidence="5 6">
    <name type="scientific">Hafnia paralvei</name>
    <dbReference type="NCBI Taxonomy" id="546367"/>
    <lineage>
        <taxon>Bacteria</taxon>
        <taxon>Pseudomonadati</taxon>
        <taxon>Pseudomonadota</taxon>
        <taxon>Gammaproteobacteria</taxon>
        <taxon>Enterobacterales</taxon>
        <taxon>Hafniaceae</taxon>
        <taxon>Hafnia</taxon>
    </lineage>
</organism>
<protein>
    <submittedName>
        <fullName evidence="5">XRE family transcriptional regulator</fullName>
    </submittedName>
</protein>
<dbReference type="InterPro" id="IPR025736">
    <property type="entry name" value="PucR_C-HTH_dom"/>
</dbReference>
<dbReference type="InterPro" id="IPR042070">
    <property type="entry name" value="PucR_C-HTH_sf"/>
</dbReference>
<feature type="domain" description="CdaR GGDEF-like" evidence="4">
    <location>
        <begin position="148"/>
        <end position="262"/>
    </location>
</feature>
<dbReference type="OrthoDB" id="9792148at2"/>
<dbReference type="RefSeq" id="WP_039186114.1">
    <property type="nucleotide sequence ID" value="NZ_CAUEKQ010000031.1"/>
</dbReference>
<dbReference type="PANTHER" id="PTHR33744:SF15">
    <property type="entry name" value="CARBOHYDRATE DIACID REGULATOR"/>
    <property type="match status" value="1"/>
</dbReference>
<dbReference type="KEGG" id="hpar:AL518_05105"/>
<keyword evidence="6" id="KW-1185">Reference proteome</keyword>
<feature type="domain" description="Putative sugar diacid recognition" evidence="2">
    <location>
        <begin position="6"/>
        <end position="139"/>
    </location>
</feature>
<gene>
    <name evidence="5" type="ORF">CJD50_12440</name>
</gene>
<dbReference type="InterPro" id="IPR051448">
    <property type="entry name" value="CdaR-like_regulators"/>
</dbReference>
<evidence type="ECO:0000259" key="2">
    <source>
        <dbReference type="Pfam" id="PF05651"/>
    </source>
</evidence>
<dbReference type="Pfam" id="PF17853">
    <property type="entry name" value="GGDEF_2"/>
    <property type="match status" value="1"/>
</dbReference>
<name>A0A2A2MC97_9GAMM</name>
<dbReference type="Gene3D" id="1.10.10.2840">
    <property type="entry name" value="PucR C-terminal helix-turn-helix domain"/>
    <property type="match status" value="1"/>
</dbReference>
<comment type="caution">
    <text evidence="5">The sequence shown here is derived from an EMBL/GenBank/DDBJ whole genome shotgun (WGS) entry which is preliminary data.</text>
</comment>
<evidence type="ECO:0000313" key="6">
    <source>
        <dbReference type="Proteomes" id="UP000218796"/>
    </source>
</evidence>
<dbReference type="Proteomes" id="UP000218796">
    <property type="component" value="Unassembled WGS sequence"/>
</dbReference>
<dbReference type="AlphaFoldDB" id="A0A2A2MC97"/>
<dbReference type="InterPro" id="IPR041522">
    <property type="entry name" value="CdaR_GGDEF"/>
</dbReference>
<evidence type="ECO:0000259" key="4">
    <source>
        <dbReference type="Pfam" id="PF17853"/>
    </source>
</evidence>
<comment type="similarity">
    <text evidence="1">Belongs to the CdaR family.</text>
</comment>
<proteinExistence type="inferred from homology"/>
<reference evidence="5 6" key="1">
    <citation type="submission" date="2017-08" db="EMBL/GenBank/DDBJ databases">
        <title>Draft Genome Sequence of Hafnia alvei CITHA-6 Isolated from Raw Bovine Milk.</title>
        <authorList>
            <person name="Culligan E.P."/>
            <person name="Mcsweeney A."/>
            <person name="O'Doherty C."/>
            <person name="Gleeson E."/>
            <person name="O'Riordan D."/>
            <person name="Sleator R.D."/>
        </authorList>
    </citation>
    <scope>NUCLEOTIDE SEQUENCE [LARGE SCALE GENOMIC DNA]</scope>
    <source>
        <strain evidence="5 6">CITHA-6</strain>
    </source>
</reference>
<evidence type="ECO:0000259" key="3">
    <source>
        <dbReference type="Pfam" id="PF13556"/>
    </source>
</evidence>
<feature type="domain" description="PucR C-terminal helix-turn-helix" evidence="3">
    <location>
        <begin position="315"/>
        <end position="372"/>
    </location>
</feature>
<dbReference type="InterPro" id="IPR008599">
    <property type="entry name" value="Diacid_rec"/>
</dbReference>
<dbReference type="EMBL" id="NQMS01000004">
    <property type="protein sequence ID" value="PAV96500.1"/>
    <property type="molecule type" value="Genomic_DNA"/>
</dbReference>
<sequence>MPNSYLKEDTARQIVSRAMSIIDYSVNVMNEHGVIIASGDPSRLHQRHEGAVLALTENRMVIIDDAVASRLKGVKPGINLPIIFRQRMVGVIGISGEPEKVQAYAELVRMAAELILEQAEMLEQNQWEKRYREQLASQLIMERGSVASMASMAAYLGLDLSLPRIALIVSLHEQEHIRQRELLETLSNHSHETLVMMHGFDRIVVLLPLNISRSDDNDAAIKKGLRKLHVQLQSRFHVNIYVGGLFAGDDGVRRSYLSAQALQEMAQRQKLNQAVLYYRDHFLPVLLNGFADSWQAEELGLAWQALRQADAKGVLCHTLRCYFVQNCDLSQTSKQLHIHVNTLRYRLQKIEDITSLKINELNSILQLYIGMQIYR</sequence>
<evidence type="ECO:0000256" key="1">
    <source>
        <dbReference type="ARBA" id="ARBA00006754"/>
    </source>
</evidence>
<dbReference type="Pfam" id="PF13556">
    <property type="entry name" value="HTH_30"/>
    <property type="match status" value="1"/>
</dbReference>